<keyword evidence="1" id="KW-0472">Membrane</keyword>
<comment type="caution">
    <text evidence="2">The sequence shown here is derived from an EMBL/GenBank/DDBJ whole genome shotgun (WGS) entry which is preliminary data.</text>
</comment>
<organism evidence="2 3">
    <name type="scientific">Leptolyngbya cf. ectocarpi LEGE 11479</name>
    <dbReference type="NCBI Taxonomy" id="1828722"/>
    <lineage>
        <taxon>Bacteria</taxon>
        <taxon>Bacillati</taxon>
        <taxon>Cyanobacteriota</taxon>
        <taxon>Cyanophyceae</taxon>
        <taxon>Leptolyngbyales</taxon>
        <taxon>Leptolyngbyaceae</taxon>
        <taxon>Leptolyngbya group</taxon>
        <taxon>Leptolyngbya</taxon>
    </lineage>
</organism>
<proteinExistence type="predicted"/>
<gene>
    <name evidence="2" type="ORF">IQ260_00865</name>
</gene>
<reference evidence="2" key="1">
    <citation type="submission" date="2020-10" db="EMBL/GenBank/DDBJ databases">
        <authorList>
            <person name="Castelo-Branco R."/>
            <person name="Eusebio N."/>
            <person name="Adriana R."/>
            <person name="Vieira A."/>
            <person name="Brugerolle De Fraissinette N."/>
            <person name="Rezende De Castro R."/>
            <person name="Schneider M.P."/>
            <person name="Vasconcelos V."/>
            <person name="Leao P.N."/>
        </authorList>
    </citation>
    <scope>NUCLEOTIDE SEQUENCE</scope>
    <source>
        <strain evidence="2">LEGE 11479</strain>
    </source>
</reference>
<dbReference type="RefSeq" id="WP_193989950.1">
    <property type="nucleotide sequence ID" value="NZ_JADEXP010000003.1"/>
</dbReference>
<dbReference type="EMBL" id="JADEXP010000003">
    <property type="protein sequence ID" value="MBE9065202.1"/>
    <property type="molecule type" value="Genomic_DNA"/>
</dbReference>
<keyword evidence="3" id="KW-1185">Reference proteome</keyword>
<sequence length="137" mass="14761">MTLAKSASTHHISLGTPTADADNQQRITLDPRLSNLSTQATDKALHLWSQYQPVATDKTQATWQLLRKTQPVQLLLAAALAVLAIALVTLVTAFGGLLVLLLKITALTLAAVAVGQWVSRGLTWADDQLPDVEEIKE</sequence>
<protein>
    <submittedName>
        <fullName evidence="2">Uncharacterized protein</fullName>
    </submittedName>
</protein>
<accession>A0A928ZRW1</accession>
<evidence type="ECO:0000313" key="2">
    <source>
        <dbReference type="EMBL" id="MBE9065202.1"/>
    </source>
</evidence>
<evidence type="ECO:0000256" key="1">
    <source>
        <dbReference type="SAM" id="Phobius"/>
    </source>
</evidence>
<evidence type="ECO:0000313" key="3">
    <source>
        <dbReference type="Proteomes" id="UP000615026"/>
    </source>
</evidence>
<keyword evidence="1" id="KW-1133">Transmembrane helix</keyword>
<dbReference type="AlphaFoldDB" id="A0A928ZRW1"/>
<feature type="transmembrane region" description="Helical" evidence="1">
    <location>
        <begin position="74"/>
        <end position="94"/>
    </location>
</feature>
<dbReference type="Proteomes" id="UP000615026">
    <property type="component" value="Unassembled WGS sequence"/>
</dbReference>
<name>A0A928ZRW1_LEPEC</name>
<keyword evidence="1" id="KW-0812">Transmembrane</keyword>